<feature type="compositionally biased region" description="Basic and acidic residues" evidence="1">
    <location>
        <begin position="292"/>
        <end position="307"/>
    </location>
</feature>
<accession>A0A6J4M4Z6</accession>
<feature type="compositionally biased region" description="Basic and acidic residues" evidence="1">
    <location>
        <begin position="401"/>
        <end position="416"/>
    </location>
</feature>
<proteinExistence type="predicted"/>
<feature type="compositionally biased region" description="Basic residues" evidence="1">
    <location>
        <begin position="631"/>
        <end position="640"/>
    </location>
</feature>
<feature type="region of interest" description="Disordered" evidence="1">
    <location>
        <begin position="1"/>
        <end position="513"/>
    </location>
</feature>
<feature type="region of interest" description="Disordered" evidence="1">
    <location>
        <begin position="604"/>
        <end position="795"/>
    </location>
</feature>
<feature type="region of interest" description="Disordered" evidence="1">
    <location>
        <begin position="537"/>
        <end position="578"/>
    </location>
</feature>
<feature type="compositionally biased region" description="Basic residues" evidence="1">
    <location>
        <begin position="702"/>
        <end position="722"/>
    </location>
</feature>
<feature type="compositionally biased region" description="Basic and acidic residues" evidence="1">
    <location>
        <begin position="732"/>
        <end position="742"/>
    </location>
</feature>
<feature type="compositionally biased region" description="Basic and acidic residues" evidence="1">
    <location>
        <begin position="186"/>
        <end position="205"/>
    </location>
</feature>
<feature type="compositionally biased region" description="Basic and acidic residues" evidence="1">
    <location>
        <begin position="316"/>
        <end position="332"/>
    </location>
</feature>
<dbReference type="AlphaFoldDB" id="A0A6J4M4Z6"/>
<feature type="compositionally biased region" description="Basic residues" evidence="1">
    <location>
        <begin position="84"/>
        <end position="94"/>
    </location>
</feature>
<dbReference type="EMBL" id="CADCUF010000252">
    <property type="protein sequence ID" value="CAA9349910.1"/>
    <property type="molecule type" value="Genomic_DNA"/>
</dbReference>
<feature type="compositionally biased region" description="Basic and acidic residues" evidence="1">
    <location>
        <begin position="59"/>
        <end position="76"/>
    </location>
</feature>
<feature type="non-terminal residue" evidence="2">
    <location>
        <position position="1"/>
    </location>
</feature>
<sequence length="795" mass="87770">DHGHDHGQVDARPAGCRHPRPHPRAGRTGEQPQGHQRRAPEAPVDGLHRRLRVGQELAGLRHDRRGVAADDQRDLQRLPAGLHAHPRAPGRRPARGADDRDHRRPGADGCEPALDRGHRHRRQRHAADPVQPRRSAPHRPADGVRLQRPDPHRQRRDEDREGRQGGEDRRQGRRLPGRHVPPVRGHGGDQRLRPDRDLRRVEVARGRRPARAGLQHGRLVRPDLQRRRPPDGQADRGLHRQGARAAPAWWADQDQGRGSEPHLRGRAHQGPEVDAVKGPRGDAAARAPVRRAGGDLHDLPRVRRHPAEPGGALLPDRGEEHRRPVPDADQRPRRVAARPRRAVRGAAAHGVAAPARRVRRDRPRLPVAGAAGRDAVGRGGAAHQDDPSPGVLAHRRHLRLRRADDRPAPARHRADEPAPAAAARQGQHDARRRAQAGDDRHRRPRRRPRSGRRYGGRQHLLRGHGGGPAGQRHPHRPAPRRPGCAEGDLPVLLRGARGPRGHLAQPAGRRRRHPARCAVCAHRCRRLGQELAGAQLGRGARGCGGGRPDRDPGVAAEQPGDVHRAAGTDPQGVRQGERREARAVQLELRGSLPGLQRRRCHLHRARRDGDGGVHLRGVRGQAVPGGGAGVHARRAQHRRRAGDAGQGGRGVLRPRGAGARGAQDPRAAGRCRARLREPGPAPDHAVRRRAAAPEAGHPDGRGRRRLRPRRADHRPPPRRRRAAAGAPGPARRLREVGDRDRAPPGGHGPRRLDHRPRPGCRPRRRPDRLRGHPRRPRRRPLDAHRRAPGGVRRRL</sequence>
<feature type="compositionally biased region" description="Basic and acidic residues" evidence="1">
    <location>
        <begin position="95"/>
        <end position="106"/>
    </location>
</feature>
<feature type="non-terminal residue" evidence="2">
    <location>
        <position position="795"/>
    </location>
</feature>
<feature type="compositionally biased region" description="Low complexity" evidence="1">
    <location>
        <begin position="365"/>
        <end position="374"/>
    </location>
</feature>
<reference evidence="2" key="1">
    <citation type="submission" date="2020-02" db="EMBL/GenBank/DDBJ databases">
        <authorList>
            <person name="Meier V. D."/>
        </authorList>
    </citation>
    <scope>NUCLEOTIDE SEQUENCE</scope>
    <source>
        <strain evidence="2">AVDCRST_MAG24</strain>
    </source>
</reference>
<evidence type="ECO:0000256" key="1">
    <source>
        <dbReference type="SAM" id="MobiDB-lite"/>
    </source>
</evidence>
<feature type="compositionally biased region" description="Low complexity" evidence="1">
    <location>
        <begin position="344"/>
        <end position="355"/>
    </location>
</feature>
<evidence type="ECO:0000313" key="2">
    <source>
        <dbReference type="EMBL" id="CAA9349910.1"/>
    </source>
</evidence>
<feature type="compositionally biased region" description="Basic and acidic residues" evidence="1">
    <location>
        <begin position="254"/>
        <end position="280"/>
    </location>
</feature>
<feature type="compositionally biased region" description="Basic residues" evidence="1">
    <location>
        <begin position="442"/>
        <end position="462"/>
    </location>
</feature>
<gene>
    <name evidence="2" type="ORF">AVDCRST_MAG24-1736</name>
</gene>
<protein>
    <submittedName>
        <fullName evidence="2">Uncharacterized protein</fullName>
    </submittedName>
</protein>
<name>A0A6J4M4Z6_9ACTN</name>
<feature type="compositionally biased region" description="Basic and acidic residues" evidence="1">
    <location>
        <begin position="220"/>
        <end position="238"/>
    </location>
</feature>
<feature type="compositionally biased region" description="Basic residues" evidence="1">
    <location>
        <begin position="333"/>
        <end position="343"/>
    </location>
</feature>
<organism evidence="2">
    <name type="scientific">uncultured Nocardioidaceae bacterium</name>
    <dbReference type="NCBI Taxonomy" id="253824"/>
    <lineage>
        <taxon>Bacteria</taxon>
        <taxon>Bacillati</taxon>
        <taxon>Actinomycetota</taxon>
        <taxon>Actinomycetes</taxon>
        <taxon>Propionibacteriales</taxon>
        <taxon>Nocardioidaceae</taxon>
        <taxon>environmental samples</taxon>
    </lineage>
</organism>
<feature type="compositionally biased region" description="Basic residues" evidence="1">
    <location>
        <begin position="748"/>
        <end position="778"/>
    </location>
</feature>
<feature type="compositionally biased region" description="Basic and acidic residues" evidence="1">
    <location>
        <begin position="139"/>
        <end position="170"/>
    </location>
</feature>
<feature type="compositionally biased region" description="Low complexity" evidence="1">
    <location>
        <begin position="281"/>
        <end position="291"/>
    </location>
</feature>
<feature type="compositionally biased region" description="Basic residues" evidence="1">
    <location>
        <begin position="15"/>
        <end position="25"/>
    </location>
</feature>